<feature type="region of interest" description="Disordered" evidence="1">
    <location>
        <begin position="75"/>
        <end position="218"/>
    </location>
</feature>
<reference evidence="2" key="1">
    <citation type="submission" date="2021-03" db="EMBL/GenBank/DDBJ databases">
        <title>Draft genome sequence of rust myrtle Austropuccinia psidii MF-1, a brazilian biotype.</title>
        <authorList>
            <person name="Quecine M.C."/>
            <person name="Pachon D.M.R."/>
            <person name="Bonatelli M.L."/>
            <person name="Correr F.H."/>
            <person name="Franceschini L.M."/>
            <person name="Leite T.F."/>
            <person name="Margarido G.R.A."/>
            <person name="Almeida C.A."/>
            <person name="Ferrarezi J.A."/>
            <person name="Labate C.A."/>
        </authorList>
    </citation>
    <scope>NUCLEOTIDE SEQUENCE</scope>
    <source>
        <strain evidence="2">MF-1</strain>
    </source>
</reference>
<comment type="caution">
    <text evidence="2">The sequence shown here is derived from an EMBL/GenBank/DDBJ whole genome shotgun (WGS) entry which is preliminary data.</text>
</comment>
<feature type="compositionally biased region" description="Polar residues" evidence="1">
    <location>
        <begin position="522"/>
        <end position="533"/>
    </location>
</feature>
<feature type="region of interest" description="Disordered" evidence="1">
    <location>
        <begin position="518"/>
        <end position="551"/>
    </location>
</feature>
<protein>
    <submittedName>
        <fullName evidence="2">Uncharacterized protein</fullName>
    </submittedName>
</protein>
<feature type="compositionally biased region" description="Polar residues" evidence="1">
    <location>
        <begin position="138"/>
        <end position="153"/>
    </location>
</feature>
<name>A0A9Q3I0G6_9BASI</name>
<dbReference type="OrthoDB" id="2504465at2759"/>
<evidence type="ECO:0000313" key="3">
    <source>
        <dbReference type="Proteomes" id="UP000765509"/>
    </source>
</evidence>
<feature type="compositionally biased region" description="Low complexity" evidence="1">
    <location>
        <begin position="443"/>
        <end position="463"/>
    </location>
</feature>
<keyword evidence="3" id="KW-1185">Reference proteome</keyword>
<feature type="region of interest" description="Disordered" evidence="1">
    <location>
        <begin position="425"/>
        <end position="468"/>
    </location>
</feature>
<evidence type="ECO:0000256" key="1">
    <source>
        <dbReference type="SAM" id="MobiDB-lite"/>
    </source>
</evidence>
<feature type="compositionally biased region" description="Polar residues" evidence="1">
    <location>
        <begin position="101"/>
        <end position="114"/>
    </location>
</feature>
<proteinExistence type="predicted"/>
<sequence length="641" mass="71195">MPKPIVSASDIDSWPYHTLQAEAAKHSIRRNLGAAKLRTAIKHALADNGNTAGLPREWLIVSDLPQATAAPCIPSQRLKRTNSQLTSDGKPLQPPPVQLRISVQESKNADQPNKIQDHIPHRPTIQPRRTPRRLNQKKLLNSNHSNPVKQSQPFRKPFYNIPTHQSSNLPAPSRPPVDQPPQSSHKDSSDTPLTNPSQPQPLPQKANSPLPADQPNQNSDEFLDALRLQTSKLGLADLVSPSDLTALTSFIRQTLQTLASGSSLMDAIKNSCSNFKSDQNESLSNSKLPDLHILRSSSSSIRWALPLDKDIPSAKDESAIHSLESQARRLLDPTLDLARRLELRHQRRLISTPARSGEFAMIKTPNLPDLSTILPPQANVPRELIDWDDITEDLFVHQSSQPQLPQNFTQSDNPITHPQSIIQSQNDLSNKQWDNSSDDSLDQLKSSSPKSHQISTTTTQSQIVPVDKRLSRLDNHQIDHLDGPSRKKIKLEQATSHTIQNEELPIVESATALTPIDEGLEQGSSAPSNSRHPSTPPPHQPDGVTTGPPQRTITLLSNFKPEQLNVHDFRLFPINKPQQGAKLLGRPPPTQVEPLSPNSKTTLFGTEDLYGDRTSQPFGEMFYRGKTRLFPLEETLSKQEK</sequence>
<dbReference type="AlphaFoldDB" id="A0A9Q3I0G6"/>
<organism evidence="2 3">
    <name type="scientific">Austropuccinia psidii MF-1</name>
    <dbReference type="NCBI Taxonomy" id="1389203"/>
    <lineage>
        <taxon>Eukaryota</taxon>
        <taxon>Fungi</taxon>
        <taxon>Dikarya</taxon>
        <taxon>Basidiomycota</taxon>
        <taxon>Pucciniomycotina</taxon>
        <taxon>Pucciniomycetes</taxon>
        <taxon>Pucciniales</taxon>
        <taxon>Sphaerophragmiaceae</taxon>
        <taxon>Austropuccinia</taxon>
    </lineage>
</organism>
<dbReference type="Proteomes" id="UP000765509">
    <property type="component" value="Unassembled WGS sequence"/>
</dbReference>
<evidence type="ECO:0000313" key="2">
    <source>
        <dbReference type="EMBL" id="MBW0521710.1"/>
    </source>
</evidence>
<feature type="region of interest" description="Disordered" evidence="1">
    <location>
        <begin position="585"/>
        <end position="615"/>
    </location>
</feature>
<dbReference type="EMBL" id="AVOT02029034">
    <property type="protein sequence ID" value="MBW0521710.1"/>
    <property type="molecule type" value="Genomic_DNA"/>
</dbReference>
<gene>
    <name evidence="2" type="ORF">O181_061425</name>
</gene>
<accession>A0A9Q3I0G6</accession>